<dbReference type="Proteomes" id="UP001017257">
    <property type="component" value="Chromosome"/>
</dbReference>
<name>A0ABY5RQH7_9HYPH</name>
<keyword evidence="1" id="KW-0472">Membrane</keyword>
<protein>
    <recommendedName>
        <fullName evidence="4">PH domain-containing protein</fullName>
    </recommendedName>
</protein>
<feature type="transmembrane region" description="Helical" evidence="1">
    <location>
        <begin position="18"/>
        <end position="39"/>
    </location>
</feature>
<accession>A0ABY5RQH7</accession>
<gene>
    <name evidence="2" type="ORF">HPT29_018405</name>
</gene>
<keyword evidence="1" id="KW-1133">Transmembrane helix</keyword>
<dbReference type="EMBL" id="CP102845">
    <property type="protein sequence ID" value="UVF18447.1"/>
    <property type="molecule type" value="Genomic_DNA"/>
</dbReference>
<dbReference type="RefSeq" id="WP_173947941.1">
    <property type="nucleotide sequence ID" value="NZ_CP102845.1"/>
</dbReference>
<keyword evidence="3" id="KW-1185">Reference proteome</keyword>
<evidence type="ECO:0000313" key="2">
    <source>
        <dbReference type="EMBL" id="UVF18447.1"/>
    </source>
</evidence>
<proteinExistence type="predicted"/>
<reference evidence="2" key="1">
    <citation type="submission" date="2022-08" db="EMBL/GenBank/DDBJ databases">
        <title>Microvirga terrae sp. nov., isolated from soil.</title>
        <authorList>
            <person name="Kim K.H."/>
            <person name="Seo Y.L."/>
            <person name="Kim J.M."/>
            <person name="Lee J.K."/>
            <person name="Han D.M."/>
            <person name="Jeon C.O."/>
        </authorList>
    </citation>
    <scope>NUCLEOTIDE SEQUENCE</scope>
    <source>
        <strain evidence="2">R24</strain>
    </source>
</reference>
<organism evidence="2 3">
    <name type="scientific">Microvirga terrae</name>
    <dbReference type="NCBI Taxonomy" id="2740529"/>
    <lineage>
        <taxon>Bacteria</taxon>
        <taxon>Pseudomonadati</taxon>
        <taxon>Pseudomonadota</taxon>
        <taxon>Alphaproteobacteria</taxon>
        <taxon>Hyphomicrobiales</taxon>
        <taxon>Methylobacteriaceae</taxon>
        <taxon>Microvirga</taxon>
    </lineage>
</organism>
<evidence type="ECO:0000256" key="1">
    <source>
        <dbReference type="SAM" id="Phobius"/>
    </source>
</evidence>
<keyword evidence="1" id="KW-0812">Transmembrane</keyword>
<evidence type="ECO:0008006" key="4">
    <source>
        <dbReference type="Google" id="ProtNLM"/>
    </source>
</evidence>
<evidence type="ECO:0000313" key="3">
    <source>
        <dbReference type="Proteomes" id="UP001017257"/>
    </source>
</evidence>
<sequence>MSSVEEPMILQAPRYRMAAVGSGMMALAILLLSDMPNIYDGLIRGDKFRWLLALPPMVRVSIMGGIAAINLIGSIYLLLWVLYAKPIKLSSAGVDAYPRIFWRSSISWGDADAIEVGKQYVNVRSKRGSSSSPVIRIPVRLARSSRDILEFIAQYRPDLTRPYLT</sequence>
<feature type="transmembrane region" description="Helical" evidence="1">
    <location>
        <begin position="59"/>
        <end position="83"/>
    </location>
</feature>